<dbReference type="InterPro" id="IPR052039">
    <property type="entry name" value="Caspase-related_regulators"/>
</dbReference>
<dbReference type="PANTHER" id="PTHR22576:SF37">
    <property type="entry name" value="MUCOSA-ASSOCIATED LYMPHOID TISSUE LYMPHOMA TRANSLOCATION PROTEIN 1"/>
    <property type="match status" value="1"/>
</dbReference>
<proteinExistence type="predicted"/>
<organism evidence="2">
    <name type="scientific">Meiothermus ruber</name>
    <dbReference type="NCBI Taxonomy" id="277"/>
    <lineage>
        <taxon>Bacteria</taxon>
        <taxon>Thermotogati</taxon>
        <taxon>Deinococcota</taxon>
        <taxon>Deinococci</taxon>
        <taxon>Thermales</taxon>
        <taxon>Thermaceae</taxon>
        <taxon>Meiothermus</taxon>
    </lineage>
</organism>
<gene>
    <name evidence="2" type="ORF">ENS82_01480</name>
</gene>
<dbReference type="Gene3D" id="3.40.50.1460">
    <property type="match status" value="1"/>
</dbReference>
<dbReference type="PROSITE" id="PS51257">
    <property type="entry name" value="PROKAR_LIPOPROTEIN"/>
    <property type="match status" value="1"/>
</dbReference>
<dbReference type="EMBL" id="DSWI01000008">
    <property type="protein sequence ID" value="HFG19376.1"/>
    <property type="molecule type" value="Genomic_DNA"/>
</dbReference>
<evidence type="ECO:0000259" key="1">
    <source>
        <dbReference type="Pfam" id="PF00656"/>
    </source>
</evidence>
<protein>
    <submittedName>
        <fullName evidence="2">Caspase family protein</fullName>
    </submittedName>
</protein>
<dbReference type="RefSeq" id="WP_409654841.1">
    <property type="nucleotide sequence ID" value="NZ_JBKBUW010000007.1"/>
</dbReference>
<dbReference type="AlphaFoldDB" id="A0A7C3HB95"/>
<sequence>MQRCWGRPIAWLVGLGVGCWFGLGQPIPKPETYALVIGVNNYRPYPETPTLPPLSYAESDARKMAQALRDSDKGQVSKVRVLLDTEASKTAIEAELRDLARRMRVSDTLIVYYSGHGMLNHLGQATLMPSDAKINDEETWLPLDGLREQVRKASQGRGRLILILDACFSGQSQAGSRSFTMPGRKDFPKPQKLDMSGVDVLLASSADSEPSWEDAELGGGIFTAYLLEAISGKADENGDGYVTIGEAYRYAAVRVEAFSSRKGTPQTPKLYGPDDYTLALNPVAVALSRLANLKLSGHINGEQFDALADWLEVKRQPDDLKLYLAGALTGGQLVNLVRAGAIPRVPAQTSIDRRLQKIGSLRREGKIRLEQFWVLSQMIQTGKAAPDVSDYLAGRLSEAKFLQRLRSGAVRGVPR</sequence>
<feature type="domain" description="Peptidase C14 caspase" evidence="1">
    <location>
        <begin position="33"/>
        <end position="268"/>
    </location>
</feature>
<dbReference type="GO" id="GO:0006508">
    <property type="term" value="P:proteolysis"/>
    <property type="evidence" value="ECO:0007669"/>
    <property type="project" value="InterPro"/>
</dbReference>
<dbReference type="InterPro" id="IPR011600">
    <property type="entry name" value="Pept_C14_caspase"/>
</dbReference>
<dbReference type="PANTHER" id="PTHR22576">
    <property type="entry name" value="MUCOSA ASSOCIATED LYMPHOID TISSUE LYMPHOMA TRANSLOCATION PROTEIN 1/PARACASPASE"/>
    <property type="match status" value="1"/>
</dbReference>
<dbReference type="InterPro" id="IPR029030">
    <property type="entry name" value="Caspase-like_dom_sf"/>
</dbReference>
<name>A0A7C3HB95_MEIRU</name>
<reference evidence="2" key="1">
    <citation type="journal article" date="2020" name="mSystems">
        <title>Genome- and Community-Level Interaction Insights into Carbon Utilization and Element Cycling Functions of Hydrothermarchaeota in Hydrothermal Sediment.</title>
        <authorList>
            <person name="Zhou Z."/>
            <person name="Liu Y."/>
            <person name="Xu W."/>
            <person name="Pan J."/>
            <person name="Luo Z.H."/>
            <person name="Li M."/>
        </authorList>
    </citation>
    <scope>NUCLEOTIDE SEQUENCE [LARGE SCALE GENOMIC DNA]</scope>
    <source>
        <strain evidence="2">SpSt-524</strain>
    </source>
</reference>
<evidence type="ECO:0000313" key="2">
    <source>
        <dbReference type="EMBL" id="HFG19376.1"/>
    </source>
</evidence>
<accession>A0A7C3HB95</accession>
<dbReference type="Pfam" id="PF00656">
    <property type="entry name" value="Peptidase_C14"/>
    <property type="match status" value="1"/>
</dbReference>
<dbReference type="GO" id="GO:0004197">
    <property type="term" value="F:cysteine-type endopeptidase activity"/>
    <property type="evidence" value="ECO:0007669"/>
    <property type="project" value="InterPro"/>
</dbReference>
<dbReference type="SUPFAM" id="SSF52129">
    <property type="entry name" value="Caspase-like"/>
    <property type="match status" value="1"/>
</dbReference>
<comment type="caution">
    <text evidence="2">The sequence shown here is derived from an EMBL/GenBank/DDBJ whole genome shotgun (WGS) entry which is preliminary data.</text>
</comment>